<reference evidence="2" key="1">
    <citation type="journal article" date="2019" name="Int. J. Syst. Evol. Microbiol.">
        <title>The Global Catalogue of Microorganisms (GCM) 10K type strain sequencing project: providing services to taxonomists for standard genome sequencing and annotation.</title>
        <authorList>
            <consortium name="The Broad Institute Genomics Platform"/>
            <consortium name="The Broad Institute Genome Sequencing Center for Infectious Disease"/>
            <person name="Wu L."/>
            <person name="Ma J."/>
        </authorList>
    </citation>
    <scope>NUCLEOTIDE SEQUENCE [LARGE SCALE GENOMIC DNA]</scope>
    <source>
        <strain evidence="2">LMG 24813</strain>
    </source>
</reference>
<evidence type="ECO:0000313" key="2">
    <source>
        <dbReference type="Proteomes" id="UP001595848"/>
    </source>
</evidence>
<dbReference type="EMBL" id="JBHSBV010000005">
    <property type="protein sequence ID" value="MFC4202307.1"/>
    <property type="molecule type" value="Genomic_DNA"/>
</dbReference>
<protein>
    <recommendedName>
        <fullName evidence="3">ATP-binding protein</fullName>
    </recommendedName>
</protein>
<comment type="caution">
    <text evidence="1">The sequence shown here is derived from an EMBL/GenBank/DDBJ whole genome shotgun (WGS) entry which is preliminary data.</text>
</comment>
<dbReference type="RefSeq" id="WP_217965819.1">
    <property type="nucleotide sequence ID" value="NZ_JAHTBN010000008.1"/>
</dbReference>
<accession>A0ABV8P1M5</accession>
<gene>
    <name evidence="1" type="ORF">ACFOY1_15220</name>
</gene>
<name>A0ABV8P1M5_9BURK</name>
<sequence length="505" mass="56217">MNTLPKLELPKRWEFLEQRAHAVGLDPSQFVERVPHAADRIDYLLQRVRTGGGGLFEVFFGLSGSGKTTFLKTLPKHFQNIRLFSFPKDATLADLPKFILDSHVPNETTARIILVERRDNPLPQDLNSVADTFAELLETFRDPRGAVLVLWPITRESSAHKIAAEAWHTGRDSMVDTQSRGFYQFLGLSKERFYAITDTTTRNLTGDGLEAFGVNNEVAADIVRGSQTIADFFSAVDLHAENQRDKTWSVLKAHVRARLWIILPGDLPSAIRSTVSSLTQGSRNRIDLDLIAEFIDQPDNKAIYVADWKARRAAMAHLLRVIDLRLFPLPPNVSLAAIRAFGDEKTKSILKQSTVKLEDAKAAMRASRLYKAILAELSVDTTPYAGANRDVEETANEYRRLQSTAGKGDKQLNKAIALLLEACLEEDAPGATVIPEKQSLPNCELKPDVSIGLAENDFICLEPTWRSTDKGIPGELDGGQNTLAESHMKKYILEKATQYVKGLDL</sequence>
<dbReference type="Proteomes" id="UP001595848">
    <property type="component" value="Unassembled WGS sequence"/>
</dbReference>
<organism evidence="1 2">
    <name type="scientific">Candidimonas humi</name>
    <dbReference type="NCBI Taxonomy" id="683355"/>
    <lineage>
        <taxon>Bacteria</taxon>
        <taxon>Pseudomonadati</taxon>
        <taxon>Pseudomonadota</taxon>
        <taxon>Betaproteobacteria</taxon>
        <taxon>Burkholderiales</taxon>
        <taxon>Alcaligenaceae</taxon>
        <taxon>Candidimonas</taxon>
    </lineage>
</organism>
<evidence type="ECO:0008006" key="3">
    <source>
        <dbReference type="Google" id="ProtNLM"/>
    </source>
</evidence>
<proteinExistence type="predicted"/>
<evidence type="ECO:0000313" key="1">
    <source>
        <dbReference type="EMBL" id="MFC4202307.1"/>
    </source>
</evidence>
<keyword evidence="2" id="KW-1185">Reference proteome</keyword>